<comment type="caution">
    <text evidence="9">The sequence shown here is derived from an EMBL/GenBank/DDBJ whole genome shotgun (WGS) entry which is preliminary data.</text>
</comment>
<comment type="subcellular location">
    <subcellularLocation>
        <location evidence="6">Cytoplasm</location>
    </subcellularLocation>
</comment>
<dbReference type="Proteomes" id="UP001380601">
    <property type="component" value="Unassembled WGS sequence"/>
</dbReference>
<dbReference type="NCBIfam" id="NF000592">
    <property type="entry name" value="PRK00013.1"/>
    <property type="match status" value="1"/>
</dbReference>
<evidence type="ECO:0000256" key="6">
    <source>
        <dbReference type="HAMAP-Rule" id="MF_00600"/>
    </source>
</evidence>
<dbReference type="NCBIfam" id="TIGR02348">
    <property type="entry name" value="GroEL"/>
    <property type="match status" value="1"/>
</dbReference>
<dbReference type="RefSeq" id="WP_123145076.1">
    <property type="nucleotide sequence ID" value="NZ_CP033460.1"/>
</dbReference>
<dbReference type="Gene3D" id="3.30.260.10">
    <property type="entry name" value="TCP-1-like chaperonin intermediate domain"/>
    <property type="match status" value="1"/>
</dbReference>
<evidence type="ECO:0000256" key="8">
    <source>
        <dbReference type="RuleBase" id="RU000419"/>
    </source>
</evidence>
<feature type="binding site" evidence="6">
    <location>
        <position position="492"/>
    </location>
    <ligand>
        <name>ATP</name>
        <dbReference type="ChEBI" id="CHEBI:30616"/>
    </ligand>
</feature>
<dbReference type="Gene3D" id="3.50.7.10">
    <property type="entry name" value="GroEL"/>
    <property type="match status" value="1"/>
</dbReference>
<keyword evidence="4 6" id="KW-0143">Chaperone</keyword>
<dbReference type="EMBL" id="JBBWSC010000011">
    <property type="protein sequence ID" value="MEL0538981.1"/>
    <property type="molecule type" value="Genomic_DNA"/>
</dbReference>
<accession>A0ABU9F1H2</accession>
<feature type="binding site" evidence="6">
    <location>
        <position position="413"/>
    </location>
    <ligand>
        <name>ATP</name>
        <dbReference type="ChEBI" id="CHEBI:30616"/>
    </ligand>
</feature>
<evidence type="ECO:0000313" key="10">
    <source>
        <dbReference type="Proteomes" id="UP001380601"/>
    </source>
</evidence>
<feature type="binding site" evidence="6">
    <location>
        <begin position="476"/>
        <end position="478"/>
    </location>
    <ligand>
        <name>ATP</name>
        <dbReference type="ChEBI" id="CHEBI:30616"/>
    </ligand>
</feature>
<feature type="binding site" evidence="6">
    <location>
        <begin position="86"/>
        <end position="90"/>
    </location>
    <ligand>
        <name>ATP</name>
        <dbReference type="ChEBI" id="CHEBI:30616"/>
    </ligand>
</feature>
<dbReference type="EC" id="5.6.1.7" evidence="6"/>
<dbReference type="NCBIfam" id="NF009487">
    <property type="entry name" value="PRK12849.1"/>
    <property type="match status" value="1"/>
</dbReference>
<evidence type="ECO:0000256" key="2">
    <source>
        <dbReference type="ARBA" id="ARBA00022741"/>
    </source>
</evidence>
<dbReference type="PRINTS" id="PR00298">
    <property type="entry name" value="CHAPERONIN60"/>
</dbReference>
<dbReference type="Pfam" id="PF00118">
    <property type="entry name" value="Cpn60_TCP1"/>
    <property type="match status" value="1"/>
</dbReference>
<feature type="binding site" evidence="6">
    <location>
        <begin position="29"/>
        <end position="32"/>
    </location>
    <ligand>
        <name>ATP</name>
        <dbReference type="ChEBI" id="CHEBI:30616"/>
    </ligand>
</feature>
<dbReference type="InterPro" id="IPR001844">
    <property type="entry name" value="Cpn60/GroEL"/>
</dbReference>
<keyword evidence="10" id="KW-1185">Reference proteome</keyword>
<dbReference type="SUPFAM" id="SSF52029">
    <property type="entry name" value="GroEL apical domain-like"/>
    <property type="match status" value="1"/>
</dbReference>
<evidence type="ECO:0000256" key="4">
    <source>
        <dbReference type="ARBA" id="ARBA00023186"/>
    </source>
</evidence>
<dbReference type="NCBIfam" id="NF009488">
    <property type="entry name" value="PRK12850.1"/>
    <property type="match status" value="1"/>
</dbReference>
<evidence type="ECO:0000313" key="9">
    <source>
        <dbReference type="EMBL" id="MEL0538981.1"/>
    </source>
</evidence>
<keyword evidence="2 6" id="KW-0547">Nucleotide-binding</keyword>
<sequence>MAKEIKFSEDARQSMLRGVDQLANAVKVTIGPKGRNVVLDKEYGAPLITNDGVTIAKEIELEDPYENMGAKLVQEVANKTNEIAGDGTTTATVLAQAMIQEGLKNVTSGANPVGLRKGIDKAVTEAVKALHDQSQKVENKNEIAQVGAISAADEEIGQYISEAMDKVGNDGVISIEESNGFNTELEVVEGMQFDRGYQSPYMVTDSEKMEADLERPYILVTDKKISSFQDILPLLEQIVQSNRPILIIADEVEGDALTNIVLNRMRGTFTAVAVKAPGFGDRRKSMLEDIAILTGAQFITDDLGYDLKDATVDMLGTANKVEVTKDNTTIVNGDGDKNSIDARVTQLKSQIEETNSDFDREKLQERLAKLTGGVAVIKVGAASETELKERKLRIEDALNSTRAAVEEGIVAGGGTALVNVYKQVAEIEAEGDVETGINIVLKALEAPVRQIAENAGLEGSIIVEKLKHADPGVGYNAATNEWVNMLDAGIVDPTKVTRSALQNAASVAAMFLTTEAVVAKLPEENNDAGGPAMGGMPGMM</sequence>
<dbReference type="NCBIfam" id="NF009489">
    <property type="entry name" value="PRK12851.1"/>
    <property type="match status" value="1"/>
</dbReference>
<evidence type="ECO:0000256" key="7">
    <source>
        <dbReference type="RuleBase" id="RU000418"/>
    </source>
</evidence>
<dbReference type="InterPro" id="IPR027409">
    <property type="entry name" value="GroEL-like_apical_dom_sf"/>
</dbReference>
<comment type="function">
    <text evidence="6 8">Together with its co-chaperonin GroES, plays an essential role in assisting protein folding. The GroEL-GroES system forms a nano-cage that allows encapsulation of the non-native substrate proteins and provides a physical environment optimized to promote and accelerate protein folding.</text>
</comment>
<evidence type="ECO:0000256" key="3">
    <source>
        <dbReference type="ARBA" id="ARBA00022840"/>
    </source>
</evidence>
<evidence type="ECO:0000256" key="5">
    <source>
        <dbReference type="ARBA" id="ARBA00023235"/>
    </source>
</evidence>
<dbReference type="Gene3D" id="1.10.560.10">
    <property type="entry name" value="GroEL-like equatorial domain"/>
    <property type="match status" value="1"/>
</dbReference>
<comment type="subunit">
    <text evidence="6 8">Forms a cylinder of 14 subunits composed of two heptameric rings stacked back-to-back. Interacts with the co-chaperonin GroES.</text>
</comment>
<dbReference type="PROSITE" id="PS00296">
    <property type="entry name" value="CHAPERONINS_CPN60"/>
    <property type="match status" value="1"/>
</dbReference>
<evidence type="ECO:0000256" key="1">
    <source>
        <dbReference type="ARBA" id="ARBA00006607"/>
    </source>
</evidence>
<dbReference type="InterPro" id="IPR027413">
    <property type="entry name" value="GROEL-like_equatorial_sf"/>
</dbReference>
<comment type="caution">
    <text evidence="6">Lacks conserved residue(s) required for the propagation of feature annotation.</text>
</comment>
<comment type="similarity">
    <text evidence="1 6 7">Belongs to the chaperonin (HSP60) family.</text>
</comment>
<dbReference type="PANTHER" id="PTHR45633">
    <property type="entry name" value="60 KDA HEAT SHOCK PROTEIN, MITOCHONDRIAL"/>
    <property type="match status" value="1"/>
</dbReference>
<dbReference type="SUPFAM" id="SSF48592">
    <property type="entry name" value="GroEL equatorial domain-like"/>
    <property type="match status" value="1"/>
</dbReference>
<dbReference type="HAMAP" id="MF_00600">
    <property type="entry name" value="CH60"/>
    <property type="match status" value="1"/>
</dbReference>
<dbReference type="InterPro" id="IPR002423">
    <property type="entry name" value="Cpn60/GroEL/TCP-1"/>
</dbReference>
<organism evidence="9 10">
    <name type="scientific">Staphylococcus debuckii</name>
    <dbReference type="NCBI Taxonomy" id="2044912"/>
    <lineage>
        <taxon>Bacteria</taxon>
        <taxon>Bacillati</taxon>
        <taxon>Bacillota</taxon>
        <taxon>Bacilli</taxon>
        <taxon>Bacillales</taxon>
        <taxon>Staphylococcaceae</taxon>
        <taxon>Staphylococcus</taxon>
    </lineage>
</organism>
<name>A0ABU9F1H2_9STAP</name>
<protein>
    <recommendedName>
        <fullName evidence="6">Chaperonin GroEL</fullName>
        <ecNumber evidence="6">5.6.1.7</ecNumber>
    </recommendedName>
    <alternativeName>
        <fullName evidence="6">60 kDa chaperonin</fullName>
    </alternativeName>
    <alternativeName>
        <fullName evidence="6">Chaperonin-60</fullName>
        <shortName evidence="6">Cpn60</shortName>
    </alternativeName>
</protein>
<gene>
    <name evidence="6 9" type="primary">groL</name>
    <name evidence="6" type="synonym">groEL</name>
    <name evidence="9" type="ORF">AADA34_09690</name>
</gene>
<keyword evidence="6" id="KW-0963">Cytoplasm</keyword>
<dbReference type="CDD" id="cd03344">
    <property type="entry name" value="GroEL"/>
    <property type="match status" value="1"/>
</dbReference>
<reference evidence="9 10" key="1">
    <citation type="submission" date="2024-04" db="EMBL/GenBank/DDBJ databases">
        <title>Staphylococcus debuckii a clinical isolate.</title>
        <authorList>
            <person name="Magnan C."/>
            <person name="Plumet L."/>
            <person name="Morsli M."/>
            <person name="Molle V."/>
            <person name="Lavigne J.-P."/>
        </authorList>
    </citation>
    <scope>NUCLEOTIDE SEQUENCE [LARGE SCALE GENOMIC DNA]</scope>
    <source>
        <strain evidence="9 10">NSD001</strain>
    </source>
</reference>
<dbReference type="SUPFAM" id="SSF54849">
    <property type="entry name" value="GroEL-intermediate domain like"/>
    <property type="match status" value="1"/>
</dbReference>
<dbReference type="InterPro" id="IPR027410">
    <property type="entry name" value="TCP-1-like_intermed_sf"/>
</dbReference>
<keyword evidence="5 6" id="KW-0413">Isomerase</keyword>
<keyword evidence="3 6" id="KW-0067">ATP-binding</keyword>
<dbReference type="InterPro" id="IPR018370">
    <property type="entry name" value="Chaperonin_Cpn60_CS"/>
</dbReference>
<proteinExistence type="inferred from homology"/>